<gene>
    <name evidence="6" type="ORF">ACFOOG_04005</name>
</gene>
<keyword evidence="7" id="KW-1185">Reference proteome</keyword>
<keyword evidence="1" id="KW-0597">Phosphoprotein</keyword>
<dbReference type="Proteomes" id="UP001595617">
    <property type="component" value="Unassembled WGS sequence"/>
</dbReference>
<keyword evidence="2" id="KW-1277">Toxin-antitoxin system</keyword>
<dbReference type="InterPro" id="IPR051813">
    <property type="entry name" value="HepT_RNase_toxin"/>
</dbReference>
<sequence length="120" mass="13789">MSRRDELALRDYLEHIQQAVGRIERYTQDIDYSSFLENEEKQDAILRNLEIIGEAAGNILRHFPDFATKHPEFPLKAAYGTRNAIAHGYFKVDLAVVWNTVERDLPELEAQVVTSLKSLS</sequence>
<evidence type="ECO:0000256" key="4">
    <source>
        <dbReference type="ARBA" id="ARBA00022741"/>
    </source>
</evidence>
<evidence type="ECO:0000256" key="2">
    <source>
        <dbReference type="ARBA" id="ARBA00022649"/>
    </source>
</evidence>
<accession>A0ABV7ZV29</accession>
<dbReference type="RefSeq" id="WP_380693616.1">
    <property type="nucleotide sequence ID" value="NZ_JBHRYR010000002.1"/>
</dbReference>
<dbReference type="Pfam" id="PF01934">
    <property type="entry name" value="HepT-like"/>
    <property type="match status" value="1"/>
</dbReference>
<organism evidence="6 7">
    <name type="scientific">Saccharospirillum mangrovi</name>
    <dbReference type="NCBI Taxonomy" id="2161747"/>
    <lineage>
        <taxon>Bacteria</taxon>
        <taxon>Pseudomonadati</taxon>
        <taxon>Pseudomonadota</taxon>
        <taxon>Gammaproteobacteria</taxon>
        <taxon>Oceanospirillales</taxon>
        <taxon>Saccharospirillaceae</taxon>
        <taxon>Saccharospirillum</taxon>
    </lineage>
</organism>
<evidence type="ECO:0000256" key="5">
    <source>
        <dbReference type="ARBA" id="ARBA00022801"/>
    </source>
</evidence>
<dbReference type="EMBL" id="JBHRYR010000002">
    <property type="protein sequence ID" value="MFC3851991.1"/>
    <property type="molecule type" value="Genomic_DNA"/>
</dbReference>
<keyword evidence="4" id="KW-0547">Nucleotide-binding</keyword>
<proteinExistence type="predicted"/>
<dbReference type="PANTHER" id="PTHR34139:SF1">
    <property type="entry name" value="RNASE MJ1380-RELATED"/>
    <property type="match status" value="1"/>
</dbReference>
<comment type="caution">
    <text evidence="6">The sequence shown here is derived from an EMBL/GenBank/DDBJ whole genome shotgun (WGS) entry which is preliminary data.</text>
</comment>
<name>A0ABV7ZV29_9GAMM</name>
<evidence type="ECO:0000313" key="6">
    <source>
        <dbReference type="EMBL" id="MFC3851991.1"/>
    </source>
</evidence>
<keyword evidence="5" id="KW-0378">Hydrolase</keyword>
<evidence type="ECO:0000256" key="1">
    <source>
        <dbReference type="ARBA" id="ARBA00022553"/>
    </source>
</evidence>
<dbReference type="InterPro" id="IPR008201">
    <property type="entry name" value="HepT-like"/>
</dbReference>
<protein>
    <submittedName>
        <fullName evidence="6">DUF86 domain-containing protein</fullName>
    </submittedName>
</protein>
<reference evidence="7" key="1">
    <citation type="journal article" date="2019" name="Int. J. Syst. Evol. Microbiol.">
        <title>The Global Catalogue of Microorganisms (GCM) 10K type strain sequencing project: providing services to taxonomists for standard genome sequencing and annotation.</title>
        <authorList>
            <consortium name="The Broad Institute Genomics Platform"/>
            <consortium name="The Broad Institute Genome Sequencing Center for Infectious Disease"/>
            <person name="Wu L."/>
            <person name="Ma J."/>
        </authorList>
    </citation>
    <scope>NUCLEOTIDE SEQUENCE [LARGE SCALE GENOMIC DNA]</scope>
    <source>
        <strain evidence="7">IBRC 10765</strain>
    </source>
</reference>
<keyword evidence="3" id="KW-0540">Nuclease</keyword>
<dbReference type="PANTHER" id="PTHR34139">
    <property type="entry name" value="UPF0331 PROTEIN MJ0127"/>
    <property type="match status" value="1"/>
</dbReference>
<evidence type="ECO:0000256" key="3">
    <source>
        <dbReference type="ARBA" id="ARBA00022722"/>
    </source>
</evidence>
<evidence type="ECO:0000313" key="7">
    <source>
        <dbReference type="Proteomes" id="UP001595617"/>
    </source>
</evidence>